<gene>
    <name evidence="2" type="ORF">LTRI10_LOCUS30239</name>
</gene>
<evidence type="ECO:0000256" key="1">
    <source>
        <dbReference type="SAM" id="MobiDB-lite"/>
    </source>
</evidence>
<feature type="compositionally biased region" description="Basic and acidic residues" evidence="1">
    <location>
        <begin position="94"/>
        <end position="115"/>
    </location>
</feature>
<accession>A0AAV2EUV6</accession>
<protein>
    <submittedName>
        <fullName evidence="2">Uncharacterized protein</fullName>
    </submittedName>
</protein>
<evidence type="ECO:0000313" key="2">
    <source>
        <dbReference type="EMBL" id="CAL1389378.1"/>
    </source>
</evidence>
<evidence type="ECO:0000313" key="3">
    <source>
        <dbReference type="Proteomes" id="UP001497516"/>
    </source>
</evidence>
<dbReference type="Proteomes" id="UP001497516">
    <property type="component" value="Chromosome 5"/>
</dbReference>
<keyword evidence="3" id="KW-1185">Reference proteome</keyword>
<proteinExistence type="predicted"/>
<feature type="region of interest" description="Disordered" evidence="1">
    <location>
        <begin position="53"/>
        <end position="115"/>
    </location>
</feature>
<sequence>MLAGNKSSMIFEQGGKLNARKTSISRGNAKDHGTYIRVGGARKRYFQQYGENVQLRKSDQSGQAMPHGRFSRTKAPKDVGSLPRENNTCSSHWPKPELRPNRDRGVSNKDVRTRSNYDFKNFQSRVKPAVTSHTVH</sequence>
<dbReference type="EMBL" id="OZ034818">
    <property type="protein sequence ID" value="CAL1389378.1"/>
    <property type="molecule type" value="Genomic_DNA"/>
</dbReference>
<dbReference type="AlphaFoldDB" id="A0AAV2EUV6"/>
<name>A0AAV2EUV6_9ROSI</name>
<reference evidence="2 3" key="1">
    <citation type="submission" date="2024-04" db="EMBL/GenBank/DDBJ databases">
        <authorList>
            <person name="Fracassetti M."/>
        </authorList>
    </citation>
    <scope>NUCLEOTIDE SEQUENCE [LARGE SCALE GENOMIC DNA]</scope>
</reference>
<organism evidence="2 3">
    <name type="scientific">Linum trigynum</name>
    <dbReference type="NCBI Taxonomy" id="586398"/>
    <lineage>
        <taxon>Eukaryota</taxon>
        <taxon>Viridiplantae</taxon>
        <taxon>Streptophyta</taxon>
        <taxon>Embryophyta</taxon>
        <taxon>Tracheophyta</taxon>
        <taxon>Spermatophyta</taxon>
        <taxon>Magnoliopsida</taxon>
        <taxon>eudicotyledons</taxon>
        <taxon>Gunneridae</taxon>
        <taxon>Pentapetalae</taxon>
        <taxon>rosids</taxon>
        <taxon>fabids</taxon>
        <taxon>Malpighiales</taxon>
        <taxon>Linaceae</taxon>
        <taxon>Linum</taxon>
    </lineage>
</organism>